<reference evidence="2 3" key="1">
    <citation type="submission" date="2016-02" db="EMBL/GenBank/DDBJ databases">
        <title>Genome analysis of coral dinoflagellate symbionts highlights evolutionary adaptations to a symbiotic lifestyle.</title>
        <authorList>
            <person name="Aranda M."/>
            <person name="Li Y."/>
            <person name="Liew Y.J."/>
            <person name="Baumgarten S."/>
            <person name="Simakov O."/>
            <person name="Wilson M."/>
            <person name="Piel J."/>
            <person name="Ashoor H."/>
            <person name="Bougouffa S."/>
            <person name="Bajic V.B."/>
            <person name="Ryu T."/>
            <person name="Ravasi T."/>
            <person name="Bayer T."/>
            <person name="Micklem G."/>
            <person name="Kim H."/>
            <person name="Bhak J."/>
            <person name="Lajeunesse T.C."/>
            <person name="Voolstra C.R."/>
        </authorList>
    </citation>
    <scope>NUCLEOTIDE SEQUENCE [LARGE SCALE GENOMIC DNA]</scope>
    <source>
        <strain evidence="2 3">CCMP2467</strain>
    </source>
</reference>
<dbReference type="OrthoDB" id="432594at2759"/>
<dbReference type="PANTHER" id="PTHR11439:SF463">
    <property type="entry name" value="REVERSE TRANSCRIPTASE TY1_COPIA-TYPE DOMAIN-CONTAINING PROTEIN"/>
    <property type="match status" value="1"/>
</dbReference>
<evidence type="ECO:0000256" key="1">
    <source>
        <dbReference type="SAM" id="MobiDB-lite"/>
    </source>
</evidence>
<dbReference type="PANTHER" id="PTHR11439">
    <property type="entry name" value="GAG-POL-RELATED RETROTRANSPOSON"/>
    <property type="match status" value="1"/>
</dbReference>
<proteinExistence type="predicted"/>
<evidence type="ECO:0000313" key="3">
    <source>
        <dbReference type="Proteomes" id="UP000186817"/>
    </source>
</evidence>
<gene>
    <name evidence="2" type="primary">GIP</name>
    <name evidence="2" type="ORF">AK812_SmicGene6416</name>
</gene>
<dbReference type="Proteomes" id="UP000186817">
    <property type="component" value="Unassembled WGS sequence"/>
</dbReference>
<organism evidence="2 3">
    <name type="scientific">Symbiodinium microadriaticum</name>
    <name type="common">Dinoflagellate</name>
    <name type="synonym">Zooxanthella microadriatica</name>
    <dbReference type="NCBI Taxonomy" id="2951"/>
    <lineage>
        <taxon>Eukaryota</taxon>
        <taxon>Sar</taxon>
        <taxon>Alveolata</taxon>
        <taxon>Dinophyceae</taxon>
        <taxon>Suessiales</taxon>
        <taxon>Symbiodiniaceae</taxon>
        <taxon>Symbiodinium</taxon>
    </lineage>
</organism>
<protein>
    <submittedName>
        <fullName evidence="2">Copia protein</fullName>
    </submittedName>
</protein>
<sequence length="866" mass="96123">MSGTDAERLASLLDDHCEISNSLWEVRERLVDQAFGVDESVVSDGGAVKDTVNALQEAQKVLELEIFALAWSLDAERDACECSDGNFDVGDALKGLDDREGAANPEEALQTKVVPNYIVARDIHLWDCPIRAELSSLLDVKRALFRATWSLVKKWAEMGYRVCVIPSKIINSIKAPSAKLKTRIVGCGNYLGNEGESRSSHAKHNDLYAAGVDLSTVRFCLALASARQFTLGATDIKTAFLNARLLPRARELAEQVALEASGVPTADELALNEHGMPKMLEDRPEVVVIRPPNFLVQRQYVSAGEAWVVLRAMYGLDQSPRDWGLVRDTQVQSLRIRVDGKVLRLWRSACDSQLWLIAECEPSLGMAPLHQDSNAEGWDAIDGWVIIYVDDVLVGACLEITRAVLAAFTELWQCDTPQLLVDANSKQLRFLGLDISKTLHDTLRLTQSAYIRDLAERYREHLKRVDSPLPANTVAPDPEEYTTEDLRKTQRAVGELLWVSQRTRVDVAFALSRLASWTMTAPRAVLSLAHHVLSYLAQTSEVGLEFPTEPAKDSSLHVFTDASFAPHCEKSFECAVIRWCNCTVTWTLCHQPFVTHSSCEAELLSVTTGACFGEAFWYLVRDLLQREPLLKLFNDNQSAVSVFNDQGGSWRTRALKIRANYLKDRLSLKLYELNHVSGSENVADIGTKVLGGQRLKQLRQLAGLWSSDSHAFPSNPAPAGGDAVAMLRALVMACCLCATTAQPQTPKSAVSWDQFAFTVTVAITAIFCWEVAKYVYRWVCGWSERGEGEQITIGDQGAFDPEPEPVEAESSYGGTTLTFNQLPLYRLPLSIAIAWLMMHRCSINSPMLSLPGILDGRFHARCWTED</sequence>
<name>A0A1Q9ERA5_SYMMI</name>
<feature type="region of interest" description="Disordered" evidence="1">
    <location>
        <begin position="793"/>
        <end position="812"/>
    </location>
</feature>
<dbReference type="EMBL" id="LSRX01000087">
    <property type="protein sequence ID" value="OLQ09941.1"/>
    <property type="molecule type" value="Genomic_DNA"/>
</dbReference>
<keyword evidence="3" id="KW-1185">Reference proteome</keyword>
<accession>A0A1Q9ERA5</accession>
<comment type="caution">
    <text evidence="2">The sequence shown here is derived from an EMBL/GenBank/DDBJ whole genome shotgun (WGS) entry which is preliminary data.</text>
</comment>
<evidence type="ECO:0000313" key="2">
    <source>
        <dbReference type="EMBL" id="OLQ09941.1"/>
    </source>
</evidence>
<dbReference type="CDD" id="cd09272">
    <property type="entry name" value="RNase_HI_RT_Ty1"/>
    <property type="match status" value="1"/>
</dbReference>
<dbReference type="AlphaFoldDB" id="A0A1Q9ERA5"/>